<comment type="caution">
    <text evidence="8">The sequence shown here is derived from an EMBL/GenBank/DDBJ whole genome shotgun (WGS) entry which is preliminary data.</text>
</comment>
<dbReference type="Proteomes" id="UP001610446">
    <property type="component" value="Unassembled WGS sequence"/>
</dbReference>
<accession>A0ABR4IVF7</accession>
<dbReference type="PANTHER" id="PTHR38107">
    <property type="match status" value="1"/>
</dbReference>
<keyword evidence="5" id="KW-1035">Host cytoplasm</keyword>
<dbReference type="InterPro" id="IPR023346">
    <property type="entry name" value="Lysozyme-like_dom_sf"/>
</dbReference>
<evidence type="ECO:0000256" key="1">
    <source>
        <dbReference type="ARBA" id="ARBA00000632"/>
    </source>
</evidence>
<evidence type="ECO:0000256" key="5">
    <source>
        <dbReference type="ARBA" id="ARBA00023200"/>
    </source>
</evidence>
<dbReference type="InterPro" id="IPR023347">
    <property type="entry name" value="Lysozyme_dom_sf"/>
</dbReference>
<dbReference type="InterPro" id="IPR034690">
    <property type="entry name" value="Endolysin_T4_type"/>
</dbReference>
<dbReference type="HAMAP" id="MF_04110">
    <property type="entry name" value="ENDOLYSIN_T4"/>
    <property type="match status" value="1"/>
</dbReference>
<gene>
    <name evidence="8" type="ORF">BJY01DRAFT_260522</name>
</gene>
<comment type="catalytic activity">
    <reaction evidence="1">
        <text>Hydrolysis of (1-&gt;4)-beta-linkages between N-acetylmuramic acid and N-acetyl-D-glucosamine residues in a peptidoglycan and between N-acetyl-D-glucosamine residues in chitodextrins.</text>
        <dbReference type="EC" id="3.2.1.17"/>
    </reaction>
</comment>
<dbReference type="InterPro" id="IPR033907">
    <property type="entry name" value="Endolysin_autolysin"/>
</dbReference>
<dbReference type="EMBL" id="JBFXLU010000282">
    <property type="protein sequence ID" value="KAL2831572.1"/>
    <property type="molecule type" value="Genomic_DNA"/>
</dbReference>
<proteinExistence type="inferred from homology"/>
<evidence type="ECO:0000256" key="7">
    <source>
        <dbReference type="SAM" id="SignalP"/>
    </source>
</evidence>
<feature type="chain" id="PRO_5046224645" evidence="7">
    <location>
        <begin position="22"/>
        <end position="187"/>
    </location>
</feature>
<keyword evidence="2" id="KW-0929">Antimicrobial</keyword>
<feature type="signal peptide" evidence="7">
    <location>
        <begin position="1"/>
        <end position="21"/>
    </location>
</feature>
<keyword evidence="9" id="KW-1185">Reference proteome</keyword>
<evidence type="ECO:0000256" key="3">
    <source>
        <dbReference type="ARBA" id="ARBA00022638"/>
    </source>
</evidence>
<evidence type="ECO:0000256" key="2">
    <source>
        <dbReference type="ARBA" id="ARBA00022529"/>
    </source>
</evidence>
<keyword evidence="3" id="KW-0081">Bacteriolytic enzyme</keyword>
<sequence length="187" mass="20086">MHLSIRLLITTTLFLRGPASAACIGPPVNSATLSLLKSFESFEPSVYDDGYGNPTIGYGHLCPDWSCADISFSQPLSEESASQLLWGDLVAYQDALINALADSVALNYSQYGALVSWTYNVGVGAMESSTLVSRLNDGGNVWLVANSELPQWIYADGEVSDGLVDRRKAEVKLFNTKSDVAALPVVC</sequence>
<evidence type="ECO:0000313" key="8">
    <source>
        <dbReference type="EMBL" id="KAL2831572.1"/>
    </source>
</evidence>
<keyword evidence="6" id="KW-0326">Glycosidase</keyword>
<dbReference type="PANTHER" id="PTHR38107:SF3">
    <property type="entry name" value="LYSOZYME RRRD-RELATED"/>
    <property type="match status" value="1"/>
</dbReference>
<dbReference type="InterPro" id="IPR051018">
    <property type="entry name" value="Bacteriophage_GH24"/>
</dbReference>
<keyword evidence="7" id="KW-0732">Signal</keyword>
<dbReference type="CDD" id="cd00737">
    <property type="entry name" value="lyz_endolysin_autolysin"/>
    <property type="match status" value="1"/>
</dbReference>
<reference evidence="8 9" key="1">
    <citation type="submission" date="2024-07" db="EMBL/GenBank/DDBJ databases">
        <title>Section-level genome sequencing and comparative genomics of Aspergillus sections Usti and Cavernicolus.</title>
        <authorList>
            <consortium name="Lawrence Berkeley National Laboratory"/>
            <person name="Nybo J.L."/>
            <person name="Vesth T.C."/>
            <person name="Theobald S."/>
            <person name="Frisvad J.C."/>
            <person name="Larsen T.O."/>
            <person name="Kjaerboelling I."/>
            <person name="Rothschild-Mancinelli K."/>
            <person name="Lyhne E.K."/>
            <person name="Kogle M.E."/>
            <person name="Barry K."/>
            <person name="Clum A."/>
            <person name="Na H."/>
            <person name="Ledsgaard L."/>
            <person name="Lin J."/>
            <person name="Lipzen A."/>
            <person name="Kuo A."/>
            <person name="Riley R."/>
            <person name="Mondo S."/>
            <person name="Labutti K."/>
            <person name="Haridas S."/>
            <person name="Pangalinan J."/>
            <person name="Salamov A.A."/>
            <person name="Simmons B.A."/>
            <person name="Magnuson J.K."/>
            <person name="Chen J."/>
            <person name="Drula E."/>
            <person name="Henrissat B."/>
            <person name="Wiebenga A."/>
            <person name="Lubbers R.J."/>
            <person name="Gomes A.C."/>
            <person name="Makela M.R."/>
            <person name="Stajich J."/>
            <person name="Grigoriev I.V."/>
            <person name="Mortensen U.H."/>
            <person name="De Vries R.P."/>
            <person name="Baker S.E."/>
            <person name="Andersen M.R."/>
        </authorList>
    </citation>
    <scope>NUCLEOTIDE SEQUENCE [LARGE SCALE GENOMIC DNA]</scope>
    <source>
        <strain evidence="8 9">CBS 123904</strain>
    </source>
</reference>
<dbReference type="Pfam" id="PF00959">
    <property type="entry name" value="Phage_lysozyme"/>
    <property type="match status" value="1"/>
</dbReference>
<dbReference type="SUPFAM" id="SSF53955">
    <property type="entry name" value="Lysozyme-like"/>
    <property type="match status" value="1"/>
</dbReference>
<keyword evidence="4" id="KW-0378">Hydrolase</keyword>
<evidence type="ECO:0000256" key="4">
    <source>
        <dbReference type="ARBA" id="ARBA00022801"/>
    </source>
</evidence>
<evidence type="ECO:0000256" key="6">
    <source>
        <dbReference type="ARBA" id="ARBA00023295"/>
    </source>
</evidence>
<evidence type="ECO:0000313" key="9">
    <source>
        <dbReference type="Proteomes" id="UP001610446"/>
    </source>
</evidence>
<organism evidence="8 9">
    <name type="scientific">Aspergillus pseudoustus</name>
    <dbReference type="NCBI Taxonomy" id="1810923"/>
    <lineage>
        <taxon>Eukaryota</taxon>
        <taxon>Fungi</taxon>
        <taxon>Dikarya</taxon>
        <taxon>Ascomycota</taxon>
        <taxon>Pezizomycotina</taxon>
        <taxon>Eurotiomycetes</taxon>
        <taxon>Eurotiomycetidae</taxon>
        <taxon>Eurotiales</taxon>
        <taxon>Aspergillaceae</taxon>
        <taxon>Aspergillus</taxon>
        <taxon>Aspergillus subgen. Nidulantes</taxon>
    </lineage>
</organism>
<dbReference type="Gene3D" id="1.10.530.40">
    <property type="match status" value="1"/>
</dbReference>
<name>A0ABR4IVF7_9EURO</name>
<dbReference type="InterPro" id="IPR002196">
    <property type="entry name" value="Glyco_hydro_24"/>
</dbReference>
<protein>
    <submittedName>
        <fullName evidence="8">Lysozyme-like domain-containing protein</fullName>
    </submittedName>
</protein>